<evidence type="ECO:0000256" key="1">
    <source>
        <dbReference type="ARBA" id="ARBA00007047"/>
    </source>
</evidence>
<keyword evidence="4" id="KW-1185">Reference proteome</keyword>
<dbReference type="AlphaFoldDB" id="A0A7W9YK63"/>
<dbReference type="SUPFAM" id="SSF100950">
    <property type="entry name" value="NagB/RpiA/CoA transferase-like"/>
    <property type="match status" value="1"/>
</dbReference>
<keyword evidence="3" id="KW-0808">Transferase</keyword>
<accession>A0A7W9YK63</accession>
<dbReference type="Proteomes" id="UP000546642">
    <property type="component" value="Unassembled WGS sequence"/>
</dbReference>
<name>A0A7W9YK63_9ACTN</name>
<dbReference type="InterPro" id="IPR037171">
    <property type="entry name" value="NagB/RpiA_transferase-like"/>
</dbReference>
<dbReference type="InterPro" id="IPR004165">
    <property type="entry name" value="CoA_trans_fam_I"/>
</dbReference>
<dbReference type="PANTHER" id="PTHR43293">
    <property type="entry name" value="ACETATE COA-TRANSFERASE YDIF"/>
    <property type="match status" value="1"/>
</dbReference>
<feature type="region of interest" description="Disordered" evidence="2">
    <location>
        <begin position="195"/>
        <end position="215"/>
    </location>
</feature>
<comment type="similarity">
    <text evidence="1">Belongs to the 3-oxoacid CoA-transferase subunit B family.</text>
</comment>
<reference evidence="3 4" key="1">
    <citation type="submission" date="2020-08" db="EMBL/GenBank/DDBJ databases">
        <title>Sequencing the genomes of 1000 actinobacteria strains.</title>
        <authorList>
            <person name="Klenk H.-P."/>
        </authorList>
    </citation>
    <scope>NUCLEOTIDE SEQUENCE [LARGE SCALE GENOMIC DNA]</scope>
    <source>
        <strain evidence="3 4">DSM 46659</strain>
    </source>
</reference>
<dbReference type="GO" id="GO:0008410">
    <property type="term" value="F:CoA-transferase activity"/>
    <property type="evidence" value="ECO:0007669"/>
    <property type="project" value="InterPro"/>
</dbReference>
<protein>
    <submittedName>
        <fullName evidence="3">Acyl CoA:acetate/3-ketoacid CoA transferase beta subunit</fullName>
    </submittedName>
</protein>
<dbReference type="EMBL" id="JACHDS010000001">
    <property type="protein sequence ID" value="MBB6172676.1"/>
    <property type="molecule type" value="Genomic_DNA"/>
</dbReference>
<comment type="caution">
    <text evidence="3">The sequence shown here is derived from an EMBL/GenBank/DDBJ whole genome shotgun (WGS) entry which is preliminary data.</text>
</comment>
<dbReference type="Pfam" id="PF01144">
    <property type="entry name" value="CoA_trans"/>
    <property type="match status" value="1"/>
</dbReference>
<dbReference type="Gene3D" id="3.40.1080.10">
    <property type="entry name" value="Glutaconate Coenzyme A-transferase"/>
    <property type="match status" value="1"/>
</dbReference>
<evidence type="ECO:0000313" key="3">
    <source>
        <dbReference type="EMBL" id="MBB6172676.1"/>
    </source>
</evidence>
<sequence length="238" mass="25752">MCAVACADAWRGDGETLAAAMGTCAILGSRLARLTFAPGLLTTDGGALLTRGPLPLNRPAATASHTAEGWLPFRDHLWLVLHGRRHVMMGAAQLDRHGRSNISRIGDRDRPAAQLLGARGAPGNTIRNTTSYWIPRHTRRVFVERVDMVTGAAATDAHDLRRVVTDLGVLDFQGPGHTLRLVSVHPGVTVEEVRDNTGFDLPTPADGVGRTRDPTDHELHLLRGVLDPDGLREREVRG</sequence>
<proteinExistence type="inferred from homology"/>
<dbReference type="RefSeq" id="WP_184075942.1">
    <property type="nucleotide sequence ID" value="NZ_JACHDS010000001.1"/>
</dbReference>
<dbReference type="PANTHER" id="PTHR43293:SF3">
    <property type="entry name" value="CHOLESTEROL RING-CLEAVING HYDROLASE IPDB SUBUNIT"/>
    <property type="match status" value="1"/>
</dbReference>
<dbReference type="SMART" id="SM00882">
    <property type="entry name" value="CoA_trans"/>
    <property type="match status" value="1"/>
</dbReference>
<gene>
    <name evidence="3" type="ORF">HNR23_002736</name>
</gene>
<evidence type="ECO:0000256" key="2">
    <source>
        <dbReference type="SAM" id="MobiDB-lite"/>
    </source>
</evidence>
<evidence type="ECO:0000313" key="4">
    <source>
        <dbReference type="Proteomes" id="UP000546642"/>
    </source>
</evidence>
<organism evidence="3 4">
    <name type="scientific">Nocardiopsis mwathae</name>
    <dbReference type="NCBI Taxonomy" id="1472723"/>
    <lineage>
        <taxon>Bacteria</taxon>
        <taxon>Bacillati</taxon>
        <taxon>Actinomycetota</taxon>
        <taxon>Actinomycetes</taxon>
        <taxon>Streptosporangiales</taxon>
        <taxon>Nocardiopsidaceae</taxon>
        <taxon>Nocardiopsis</taxon>
    </lineage>
</organism>